<dbReference type="AlphaFoldDB" id="A0A917MH84"/>
<sequence length="64" mass="6792">MEECRSAAVRAITRAPIGSEGAIACRELLTVLDNLAGALTGDHRRFWSKPHYTPEGGGGRPVGD</sequence>
<organism evidence="1 2">
    <name type="scientific">Alsobacter metallidurans</name>
    <dbReference type="NCBI Taxonomy" id="340221"/>
    <lineage>
        <taxon>Bacteria</taxon>
        <taxon>Pseudomonadati</taxon>
        <taxon>Pseudomonadota</taxon>
        <taxon>Alphaproteobacteria</taxon>
        <taxon>Hyphomicrobiales</taxon>
        <taxon>Alsobacteraceae</taxon>
        <taxon>Alsobacter</taxon>
    </lineage>
</organism>
<protein>
    <submittedName>
        <fullName evidence="1">Uncharacterized protein</fullName>
    </submittedName>
</protein>
<dbReference type="Proteomes" id="UP000603912">
    <property type="component" value="Unassembled WGS sequence"/>
</dbReference>
<evidence type="ECO:0000313" key="1">
    <source>
        <dbReference type="EMBL" id="GGH16193.1"/>
    </source>
</evidence>
<gene>
    <name evidence="1" type="ORF">GCM10007036_16700</name>
</gene>
<reference evidence="1" key="1">
    <citation type="journal article" date="2014" name="Int. J. Syst. Evol. Microbiol.">
        <title>Complete genome sequence of Corynebacterium casei LMG S-19264T (=DSM 44701T), isolated from a smear-ripened cheese.</title>
        <authorList>
            <consortium name="US DOE Joint Genome Institute (JGI-PGF)"/>
            <person name="Walter F."/>
            <person name="Albersmeier A."/>
            <person name="Kalinowski J."/>
            <person name="Ruckert C."/>
        </authorList>
    </citation>
    <scope>NUCLEOTIDE SEQUENCE</scope>
    <source>
        <strain evidence="1">CGMCC 1.12214</strain>
    </source>
</reference>
<dbReference type="EMBL" id="BMES01000001">
    <property type="protein sequence ID" value="GGH16193.1"/>
    <property type="molecule type" value="Genomic_DNA"/>
</dbReference>
<accession>A0A917MH84</accession>
<keyword evidence="2" id="KW-1185">Reference proteome</keyword>
<name>A0A917MH84_9HYPH</name>
<comment type="caution">
    <text evidence="1">The sequence shown here is derived from an EMBL/GenBank/DDBJ whole genome shotgun (WGS) entry which is preliminary data.</text>
</comment>
<reference evidence="1" key="2">
    <citation type="submission" date="2020-09" db="EMBL/GenBank/DDBJ databases">
        <authorList>
            <person name="Sun Q."/>
            <person name="Zhou Y."/>
        </authorList>
    </citation>
    <scope>NUCLEOTIDE SEQUENCE</scope>
    <source>
        <strain evidence="1">CGMCC 1.12214</strain>
    </source>
</reference>
<evidence type="ECO:0000313" key="2">
    <source>
        <dbReference type="Proteomes" id="UP000603912"/>
    </source>
</evidence>
<proteinExistence type="predicted"/>